<keyword evidence="1" id="KW-0812">Transmembrane</keyword>
<evidence type="ECO:0000256" key="2">
    <source>
        <dbReference type="SAM" id="SignalP"/>
    </source>
</evidence>
<feature type="signal peptide" evidence="2">
    <location>
        <begin position="1"/>
        <end position="21"/>
    </location>
</feature>
<gene>
    <name evidence="3" type="ORF">Ciccas_004129</name>
</gene>
<sequence>MQRPGCKFCFLLFLTTGLVLTQDNSFFEEEHADIVDKSGKVLEIAEKAVGEIAEVLKGKEVAGLFGKMARVLGNLGPIFMAFNAVISIVTMFMPAKESAEMKEIKKGFDRLNSRLSGMQATIVEIRAIAEVASAKTSLALAFDSIINLERELIIARRRQTHIAWDYYVKQFQQEYNNAADSVYWALIGDAAAQDTELRFDVLKLYQEKFKCGITPLTRLCLVGLQTINRGLALEGAYLAAIKYTSKIKESRLLWHKRIDGIINRCGQVRSHFT</sequence>
<evidence type="ECO:0000313" key="4">
    <source>
        <dbReference type="Proteomes" id="UP001626550"/>
    </source>
</evidence>
<proteinExistence type="predicted"/>
<feature type="chain" id="PRO_5044759560" evidence="2">
    <location>
        <begin position="22"/>
        <end position="273"/>
    </location>
</feature>
<name>A0ABD2QCC2_9PLAT</name>
<comment type="caution">
    <text evidence="3">The sequence shown here is derived from an EMBL/GenBank/DDBJ whole genome shotgun (WGS) entry which is preliminary data.</text>
</comment>
<keyword evidence="1" id="KW-0472">Membrane</keyword>
<evidence type="ECO:0000256" key="1">
    <source>
        <dbReference type="SAM" id="Phobius"/>
    </source>
</evidence>
<accession>A0ABD2QCC2</accession>
<keyword evidence="1" id="KW-1133">Transmembrane helix</keyword>
<reference evidence="3 4" key="1">
    <citation type="submission" date="2024-11" db="EMBL/GenBank/DDBJ databases">
        <title>Adaptive evolution of stress response genes in parasites aligns with host niche diversity.</title>
        <authorList>
            <person name="Hahn C."/>
            <person name="Resl P."/>
        </authorList>
    </citation>
    <scope>NUCLEOTIDE SEQUENCE [LARGE SCALE GENOMIC DNA]</scope>
    <source>
        <strain evidence="3">EGGRZ-B1_66</strain>
        <tissue evidence="3">Body</tissue>
    </source>
</reference>
<dbReference type="AlphaFoldDB" id="A0ABD2QCC2"/>
<keyword evidence="2" id="KW-0732">Signal</keyword>
<evidence type="ECO:0000313" key="3">
    <source>
        <dbReference type="EMBL" id="KAL3317213.1"/>
    </source>
</evidence>
<organism evidence="3 4">
    <name type="scientific">Cichlidogyrus casuarinus</name>
    <dbReference type="NCBI Taxonomy" id="1844966"/>
    <lineage>
        <taxon>Eukaryota</taxon>
        <taxon>Metazoa</taxon>
        <taxon>Spiralia</taxon>
        <taxon>Lophotrochozoa</taxon>
        <taxon>Platyhelminthes</taxon>
        <taxon>Monogenea</taxon>
        <taxon>Monopisthocotylea</taxon>
        <taxon>Dactylogyridea</taxon>
        <taxon>Ancyrocephalidae</taxon>
        <taxon>Cichlidogyrus</taxon>
    </lineage>
</organism>
<dbReference type="Proteomes" id="UP001626550">
    <property type="component" value="Unassembled WGS sequence"/>
</dbReference>
<feature type="transmembrane region" description="Helical" evidence="1">
    <location>
        <begin position="75"/>
        <end position="95"/>
    </location>
</feature>
<protein>
    <submittedName>
        <fullName evidence="3">Uncharacterized protein</fullName>
    </submittedName>
</protein>
<dbReference type="EMBL" id="JBJKFK010000413">
    <property type="protein sequence ID" value="KAL3317213.1"/>
    <property type="molecule type" value="Genomic_DNA"/>
</dbReference>
<keyword evidence="4" id="KW-1185">Reference proteome</keyword>